<evidence type="ECO:0000256" key="1">
    <source>
        <dbReference type="ARBA" id="ARBA00007362"/>
    </source>
</evidence>
<dbReference type="GO" id="GO:0016020">
    <property type="term" value="C:membrane"/>
    <property type="evidence" value="ECO:0007669"/>
    <property type="project" value="InterPro"/>
</dbReference>
<dbReference type="STRING" id="349161.Dred_0579"/>
<feature type="transmembrane region" description="Helical" evidence="2">
    <location>
        <begin position="145"/>
        <end position="166"/>
    </location>
</feature>
<dbReference type="Gene3D" id="1.10.3730.20">
    <property type="match status" value="2"/>
</dbReference>
<dbReference type="PANTHER" id="PTHR22911">
    <property type="entry name" value="ACYL-MALONYL CONDENSING ENZYME-RELATED"/>
    <property type="match status" value="1"/>
</dbReference>
<protein>
    <recommendedName>
        <fullName evidence="3">EamA domain-containing protein</fullName>
    </recommendedName>
</protein>
<dbReference type="Proteomes" id="UP000001556">
    <property type="component" value="Chromosome"/>
</dbReference>
<evidence type="ECO:0000259" key="3">
    <source>
        <dbReference type="Pfam" id="PF00892"/>
    </source>
</evidence>
<proteinExistence type="inferred from homology"/>
<keyword evidence="2" id="KW-0812">Transmembrane</keyword>
<reference evidence="4 5" key="1">
    <citation type="submission" date="2007-03" db="EMBL/GenBank/DDBJ databases">
        <title>Complete sequence of Desulfotomaculum reducens MI-1.</title>
        <authorList>
            <consortium name="US DOE Joint Genome Institute"/>
            <person name="Copeland A."/>
            <person name="Lucas S."/>
            <person name="Lapidus A."/>
            <person name="Barry K."/>
            <person name="Detter J.C."/>
            <person name="Glavina del Rio T."/>
            <person name="Hammon N."/>
            <person name="Israni S."/>
            <person name="Dalin E."/>
            <person name="Tice H."/>
            <person name="Pitluck S."/>
            <person name="Sims D."/>
            <person name="Brettin T."/>
            <person name="Bruce D."/>
            <person name="Han C."/>
            <person name="Tapia R."/>
            <person name="Schmutz J."/>
            <person name="Larimer F."/>
            <person name="Land M."/>
            <person name="Hauser L."/>
            <person name="Kyrpides N."/>
            <person name="Kim E."/>
            <person name="Tebo B.M."/>
            <person name="Richardson P."/>
        </authorList>
    </citation>
    <scope>NUCLEOTIDE SEQUENCE [LARGE SCALE GENOMIC DNA]</scope>
    <source>
        <strain evidence="4 5">MI-1</strain>
    </source>
</reference>
<dbReference type="InterPro" id="IPR037185">
    <property type="entry name" value="EmrE-like"/>
</dbReference>
<evidence type="ECO:0000256" key="2">
    <source>
        <dbReference type="SAM" id="Phobius"/>
    </source>
</evidence>
<feature type="transmembrane region" description="Helical" evidence="2">
    <location>
        <begin position="95"/>
        <end position="115"/>
    </location>
</feature>
<feature type="transmembrane region" description="Helical" evidence="2">
    <location>
        <begin position="67"/>
        <end position="89"/>
    </location>
</feature>
<dbReference type="Pfam" id="PF00892">
    <property type="entry name" value="EamA"/>
    <property type="match status" value="2"/>
</dbReference>
<sequence length="294" mass="32398">MHKHRGIIFLIAAITFFSMMPIWVKLAYTTGLSAFDVTFLRSGMAAAMLGIFILYRKINFHVERQQLGPLLLSSTLGYTATMISLYLSYKYVSAGVATSLHYLFPVLVMLLEYFIYHEKLQFYKWMALLTSLAGIYLIAEPGGSSFSLRGVGLAISSAVFFTFYVLSINHPQLKKMDSLVLAFYDCLIASITSLVLLVAQGNWPLTLTLKGLYYTGLVSFFCTALALIFFIKGVQSIGSANASILSTLEPVLSLVAGIIILHEPLTWYTSLGCILIIVAVILIGYSDLSEDSPA</sequence>
<feature type="transmembrane region" description="Helical" evidence="2">
    <location>
        <begin position="38"/>
        <end position="55"/>
    </location>
</feature>
<comment type="similarity">
    <text evidence="1">Belongs to the EamA transporter family.</text>
</comment>
<evidence type="ECO:0000313" key="4">
    <source>
        <dbReference type="EMBL" id="ABO49121.1"/>
    </source>
</evidence>
<feature type="transmembrane region" description="Helical" evidence="2">
    <location>
        <begin position="122"/>
        <end position="139"/>
    </location>
</feature>
<feature type="transmembrane region" description="Helical" evidence="2">
    <location>
        <begin position="178"/>
        <end position="199"/>
    </location>
</feature>
<dbReference type="eggNOG" id="COG0697">
    <property type="taxonomic scope" value="Bacteria"/>
</dbReference>
<gene>
    <name evidence="4" type="ordered locus">Dred_0579</name>
</gene>
<feature type="domain" description="EamA" evidence="3">
    <location>
        <begin position="5"/>
        <end position="138"/>
    </location>
</feature>
<keyword evidence="2" id="KW-0472">Membrane</keyword>
<dbReference type="HOGENOM" id="CLU_033863_9_3_9"/>
<accession>A4J218</accession>
<feature type="transmembrane region" description="Helical" evidence="2">
    <location>
        <begin position="267"/>
        <end position="285"/>
    </location>
</feature>
<feature type="domain" description="EamA" evidence="3">
    <location>
        <begin position="149"/>
        <end position="284"/>
    </location>
</feature>
<dbReference type="SUPFAM" id="SSF103481">
    <property type="entry name" value="Multidrug resistance efflux transporter EmrE"/>
    <property type="match status" value="2"/>
</dbReference>
<dbReference type="OrthoDB" id="9810818at2"/>
<dbReference type="KEGG" id="drm:Dred_0579"/>
<dbReference type="AlphaFoldDB" id="A4J218"/>
<evidence type="ECO:0000313" key="5">
    <source>
        <dbReference type="Proteomes" id="UP000001556"/>
    </source>
</evidence>
<feature type="transmembrane region" description="Helical" evidence="2">
    <location>
        <begin position="211"/>
        <end position="231"/>
    </location>
</feature>
<dbReference type="RefSeq" id="WP_011876958.1">
    <property type="nucleotide sequence ID" value="NC_009253.1"/>
</dbReference>
<feature type="transmembrane region" description="Helical" evidence="2">
    <location>
        <begin position="243"/>
        <end position="261"/>
    </location>
</feature>
<name>A4J218_DESRM</name>
<organism evidence="4 5">
    <name type="scientific">Desulforamulus reducens (strain ATCC BAA-1160 / DSM 100696 / MI-1)</name>
    <name type="common">Desulfotomaculum reducens</name>
    <dbReference type="NCBI Taxonomy" id="349161"/>
    <lineage>
        <taxon>Bacteria</taxon>
        <taxon>Bacillati</taxon>
        <taxon>Bacillota</taxon>
        <taxon>Clostridia</taxon>
        <taxon>Eubacteriales</taxon>
        <taxon>Peptococcaceae</taxon>
        <taxon>Desulforamulus</taxon>
    </lineage>
</organism>
<keyword evidence="5" id="KW-1185">Reference proteome</keyword>
<dbReference type="InterPro" id="IPR000620">
    <property type="entry name" value="EamA_dom"/>
</dbReference>
<keyword evidence="2" id="KW-1133">Transmembrane helix</keyword>
<dbReference type="EMBL" id="CP000612">
    <property type="protein sequence ID" value="ABO49121.1"/>
    <property type="molecule type" value="Genomic_DNA"/>
</dbReference>
<feature type="transmembrane region" description="Helical" evidence="2">
    <location>
        <begin position="7"/>
        <end position="26"/>
    </location>
</feature>